<name>A0A5M9ZJP4_9BIFI</name>
<evidence type="ECO:0000256" key="13">
    <source>
        <dbReference type="ARBA" id="ARBA00034078"/>
    </source>
</evidence>
<feature type="region of interest" description="Disordered" evidence="14">
    <location>
        <begin position="19"/>
        <end position="54"/>
    </location>
</feature>
<dbReference type="InterPro" id="IPR025192">
    <property type="entry name" value="Succ_DH/fum_Rdtase_N"/>
</dbReference>
<dbReference type="Gene3D" id="1.10.1060.10">
    <property type="entry name" value="Alpha-helical ferredoxin"/>
    <property type="match status" value="1"/>
</dbReference>
<dbReference type="PROSITE" id="PS00198">
    <property type="entry name" value="4FE4S_FER_1"/>
    <property type="match status" value="1"/>
</dbReference>
<evidence type="ECO:0000313" key="17">
    <source>
        <dbReference type="Proteomes" id="UP000410049"/>
    </source>
</evidence>
<evidence type="ECO:0000256" key="3">
    <source>
        <dbReference type="ARBA" id="ARBA00009433"/>
    </source>
</evidence>
<keyword evidence="5" id="KW-0004">4Fe-4S</keyword>
<feature type="domain" description="4Fe-4S ferredoxin-type" evidence="15">
    <location>
        <begin position="252"/>
        <end position="276"/>
    </location>
</feature>
<evidence type="ECO:0000256" key="5">
    <source>
        <dbReference type="ARBA" id="ARBA00022485"/>
    </source>
</evidence>
<dbReference type="PROSITE" id="PS51379">
    <property type="entry name" value="4FE4S_FER_2"/>
    <property type="match status" value="1"/>
</dbReference>
<dbReference type="GO" id="GO:0051539">
    <property type="term" value="F:4 iron, 4 sulfur cluster binding"/>
    <property type="evidence" value="ECO:0007669"/>
    <property type="project" value="UniProtKB-KW"/>
</dbReference>
<proteinExistence type="inferred from homology"/>
<dbReference type="InterPro" id="IPR017900">
    <property type="entry name" value="4Fe4S_Fe_S_CS"/>
</dbReference>
<dbReference type="Pfam" id="PF13183">
    <property type="entry name" value="Fer4_8"/>
    <property type="match status" value="1"/>
</dbReference>
<keyword evidence="9" id="KW-0560">Oxidoreductase</keyword>
<comment type="cofactor">
    <cofactor evidence="2">
        <name>[4Fe-4S] cluster</name>
        <dbReference type="ChEBI" id="CHEBI:49883"/>
    </cofactor>
</comment>
<dbReference type="GO" id="GO:0051537">
    <property type="term" value="F:2 iron, 2 sulfur cluster binding"/>
    <property type="evidence" value="ECO:0007669"/>
    <property type="project" value="UniProtKB-KW"/>
</dbReference>
<keyword evidence="10" id="KW-0408">Iron</keyword>
<dbReference type="Proteomes" id="UP000410049">
    <property type="component" value="Unassembled WGS sequence"/>
</dbReference>
<dbReference type="PANTHER" id="PTHR11921">
    <property type="entry name" value="SUCCINATE DEHYDROGENASE IRON-SULFUR PROTEIN"/>
    <property type="match status" value="1"/>
</dbReference>
<evidence type="ECO:0000256" key="10">
    <source>
        <dbReference type="ARBA" id="ARBA00023004"/>
    </source>
</evidence>
<dbReference type="InterPro" id="IPR004489">
    <property type="entry name" value="Succ_DH/fum_Rdtase_Fe-S"/>
</dbReference>
<dbReference type="InterPro" id="IPR036010">
    <property type="entry name" value="2Fe-2S_ferredoxin-like_sf"/>
</dbReference>
<dbReference type="PANTHER" id="PTHR11921:SF29">
    <property type="entry name" value="SUCCINATE DEHYDROGENASE [UBIQUINONE] IRON-SULFUR SUBUNIT, MITOCHONDRIAL"/>
    <property type="match status" value="1"/>
</dbReference>
<dbReference type="RefSeq" id="WP_150379843.1">
    <property type="nucleotide sequence ID" value="NZ_RZUH01000008.1"/>
</dbReference>
<dbReference type="SUPFAM" id="SSF54292">
    <property type="entry name" value="2Fe-2S ferredoxin-like"/>
    <property type="match status" value="1"/>
</dbReference>
<keyword evidence="6" id="KW-0816">Tricarboxylic acid cycle</keyword>
<protein>
    <recommendedName>
        <fullName evidence="4">succinate dehydrogenase</fullName>
        <ecNumber evidence="4">1.3.5.1</ecNumber>
    </recommendedName>
</protein>
<keyword evidence="12" id="KW-0003">3Fe-4S</keyword>
<evidence type="ECO:0000256" key="2">
    <source>
        <dbReference type="ARBA" id="ARBA00001966"/>
    </source>
</evidence>
<evidence type="ECO:0000256" key="14">
    <source>
        <dbReference type="SAM" id="MobiDB-lite"/>
    </source>
</evidence>
<dbReference type="SUPFAM" id="SSF46548">
    <property type="entry name" value="alpha-helical ferredoxin"/>
    <property type="match status" value="1"/>
</dbReference>
<dbReference type="EC" id="1.3.5.1" evidence="4"/>
<dbReference type="GO" id="GO:0006099">
    <property type="term" value="P:tricarboxylic acid cycle"/>
    <property type="evidence" value="ECO:0007669"/>
    <property type="project" value="UniProtKB-KW"/>
</dbReference>
<keyword evidence="7" id="KW-0001">2Fe-2S</keyword>
<dbReference type="EMBL" id="RZUH01000008">
    <property type="protein sequence ID" value="KAA8827132.1"/>
    <property type="molecule type" value="Genomic_DNA"/>
</dbReference>
<reference evidence="16 17" key="1">
    <citation type="journal article" date="2019" name="Syst. Appl. Microbiol.">
        <title>Characterization of Bifidobacterium species in feaces of the Egyptian fruit bat: Description of B. vespertilionis sp. nov. and B. rousetti sp. nov.</title>
        <authorList>
            <person name="Modesto M."/>
            <person name="Satti M."/>
            <person name="Watanabe K."/>
            <person name="Puglisi E."/>
            <person name="Morelli L."/>
            <person name="Huang C.-H."/>
            <person name="Liou J.-S."/>
            <person name="Miyashita M."/>
            <person name="Tamura T."/>
            <person name="Saito S."/>
            <person name="Mori K."/>
            <person name="Huang L."/>
            <person name="Sciavilla P."/>
            <person name="Sandri C."/>
            <person name="Spiezio C."/>
            <person name="Vitali F."/>
            <person name="Cavalieri D."/>
            <person name="Perpetuini G."/>
            <person name="Tofalo R."/>
            <person name="Bonetti A."/>
            <person name="Arita M."/>
            <person name="Mattarelli P."/>
        </authorList>
    </citation>
    <scope>NUCLEOTIDE SEQUENCE [LARGE SCALE GENOMIC DNA]</scope>
    <source>
        <strain evidence="16 17">RST17</strain>
    </source>
</reference>
<comment type="caution">
    <text evidence="16">The sequence shown here is derived from an EMBL/GenBank/DDBJ whole genome shotgun (WGS) entry which is preliminary data.</text>
</comment>
<comment type="cofactor">
    <cofactor evidence="13">
        <name>[2Fe-2S] cluster</name>
        <dbReference type="ChEBI" id="CHEBI:190135"/>
    </cofactor>
</comment>
<dbReference type="InterPro" id="IPR012675">
    <property type="entry name" value="Beta-grasp_dom_sf"/>
</dbReference>
<evidence type="ECO:0000256" key="9">
    <source>
        <dbReference type="ARBA" id="ARBA00023002"/>
    </source>
</evidence>
<dbReference type="GO" id="GO:0046872">
    <property type="term" value="F:metal ion binding"/>
    <property type="evidence" value="ECO:0007669"/>
    <property type="project" value="UniProtKB-KW"/>
</dbReference>
<dbReference type="GO" id="GO:0022904">
    <property type="term" value="P:respiratory electron transport chain"/>
    <property type="evidence" value="ECO:0007669"/>
    <property type="project" value="TreeGrafter"/>
</dbReference>
<evidence type="ECO:0000256" key="1">
    <source>
        <dbReference type="ARBA" id="ARBA00001927"/>
    </source>
</evidence>
<dbReference type="InterPro" id="IPR017896">
    <property type="entry name" value="4Fe4S_Fe-S-bd"/>
</dbReference>
<evidence type="ECO:0000256" key="12">
    <source>
        <dbReference type="ARBA" id="ARBA00023291"/>
    </source>
</evidence>
<comment type="cofactor">
    <cofactor evidence="1">
        <name>[3Fe-4S] cluster</name>
        <dbReference type="ChEBI" id="CHEBI:21137"/>
    </cofactor>
</comment>
<sequence length="348" mass="37257">MAEANYTTVTLQVHRFTPRAERAERARGGSPFARKSSPFGGGADASARRRPRGKQWVQEYTIPARPEDTVLDCLMTIKRTVDPTLAFRYSCGHGMCGSDAVSINGTPTLLCTASVRDWAKQPSALPQVDDEGFRHIGSERAVRAESEVTATGALSIDGADRTDANAKNATDAADTAAATSAVSNTQTTSGSLGVIELAPLPGFPPQRDLIADIDPMLNQIRKLTPYLQADGVLATTSEGKVDVFEYLQHPDQLAKYETLSNCIACGVCEGSCPVFAGGDAFIGPAALVWSSRFINDSRDTKAMARMDAIDTADGVAACQSVRACSRHCPRGIDVGEEMWQIVAKVRER</sequence>
<gene>
    <name evidence="16" type="ORF">EMO91_09775</name>
</gene>
<dbReference type="NCBIfam" id="TIGR00384">
    <property type="entry name" value="dhsB"/>
    <property type="match status" value="1"/>
</dbReference>
<comment type="similarity">
    <text evidence="3">Belongs to the succinate dehydrogenase/fumarate reductase iron-sulfur protein family.</text>
</comment>
<evidence type="ECO:0000256" key="6">
    <source>
        <dbReference type="ARBA" id="ARBA00022532"/>
    </source>
</evidence>
<dbReference type="Pfam" id="PF13085">
    <property type="entry name" value="Fer2_3"/>
    <property type="match status" value="1"/>
</dbReference>
<dbReference type="GO" id="GO:0009055">
    <property type="term" value="F:electron transfer activity"/>
    <property type="evidence" value="ECO:0007669"/>
    <property type="project" value="InterPro"/>
</dbReference>
<keyword evidence="11" id="KW-0411">Iron-sulfur</keyword>
<evidence type="ECO:0000256" key="8">
    <source>
        <dbReference type="ARBA" id="ARBA00022723"/>
    </source>
</evidence>
<dbReference type="InterPro" id="IPR050573">
    <property type="entry name" value="SDH/FRD_Iron-Sulfur"/>
</dbReference>
<keyword evidence="8" id="KW-0479">Metal-binding</keyword>
<evidence type="ECO:0000256" key="4">
    <source>
        <dbReference type="ARBA" id="ARBA00012792"/>
    </source>
</evidence>
<evidence type="ECO:0000256" key="7">
    <source>
        <dbReference type="ARBA" id="ARBA00022714"/>
    </source>
</evidence>
<organism evidence="16 17">
    <name type="scientific">Bifidobacterium myosotis</name>
    <dbReference type="NCBI Taxonomy" id="1630166"/>
    <lineage>
        <taxon>Bacteria</taxon>
        <taxon>Bacillati</taxon>
        <taxon>Actinomycetota</taxon>
        <taxon>Actinomycetes</taxon>
        <taxon>Bifidobacteriales</taxon>
        <taxon>Bifidobacteriaceae</taxon>
        <taxon>Bifidobacterium</taxon>
    </lineage>
</organism>
<dbReference type="Gene3D" id="3.10.20.30">
    <property type="match status" value="1"/>
</dbReference>
<dbReference type="GO" id="GO:0008177">
    <property type="term" value="F:succinate dehydrogenase (quinone) activity"/>
    <property type="evidence" value="ECO:0007669"/>
    <property type="project" value="UniProtKB-EC"/>
</dbReference>
<evidence type="ECO:0000313" key="16">
    <source>
        <dbReference type="EMBL" id="KAA8827132.1"/>
    </source>
</evidence>
<dbReference type="AlphaFoldDB" id="A0A5M9ZJP4"/>
<dbReference type="InterPro" id="IPR009051">
    <property type="entry name" value="Helical_ferredxn"/>
</dbReference>
<accession>A0A5M9ZJP4</accession>
<evidence type="ECO:0000259" key="15">
    <source>
        <dbReference type="PROSITE" id="PS51379"/>
    </source>
</evidence>
<dbReference type="GO" id="GO:0051538">
    <property type="term" value="F:3 iron, 4 sulfur cluster binding"/>
    <property type="evidence" value="ECO:0007669"/>
    <property type="project" value="UniProtKB-KW"/>
</dbReference>
<evidence type="ECO:0000256" key="11">
    <source>
        <dbReference type="ARBA" id="ARBA00023014"/>
    </source>
</evidence>